<dbReference type="GO" id="GO:0000145">
    <property type="term" value="C:exocyst"/>
    <property type="evidence" value="ECO:0007669"/>
    <property type="project" value="UniProtKB-UniRule"/>
</dbReference>
<evidence type="ECO:0000256" key="3">
    <source>
        <dbReference type="ARBA" id="ARBA00022927"/>
    </source>
</evidence>
<sequence length="1060" mass="123280">MARRGVNSFEDFGGIYPKDFRNGKKDSFREMEAAMQQINQQWEFMMSDDFNSVQLALSLLDDSSLGRGHDITEFRRAMENYYQGFNSSIGTFGGVMQNIGDSQDRVREIKSQLKECKQALLSKRADLLQLWFRSQQYKEMLRILDSIEDIQGTHQKLEGLLREKHFLTASKILLDAIRIMDRKEMMGIGALHDLRRYLKAQQTSLHEVLIEELHNHLYLKSPYCASRWFRYTKEQNSLPMPATDWNSEKESRKSSSGLSSKNKKNLSDRNPESDSFYYIEIIIESLALLGLLPEAMEMITQRLPLELYQLVDKTVAEVEERRTVHVFASLKKKKNDPTNIYLLESPENEAQMEILRDLLWTLYSKLNAVLQGHRFILDVVERISKRPMYAKITDEKKKIKAYPFIDIWKPVQSELRTLLRDYITDDERETVSFTTPVATINDMMRDRRGRDRTKQIFKFSDVDMTSNIELDDQYESDINSMLQKSLPNLFAKLPDEKSPTSVLVVDKFANTNISVGHRLVVRPDAFNVSVLFKPTLVFLDKVREIIPSNTTTVDFSGFLDDFVFNVFLPQIEDKVMELLHQATTDSDAFQEDPNHKRYTTLPLIKSATTLMKLVESLCAMLRTMTFHKEEYSRMIISVLTQYYVKCFEQYQAIVSKGSLSDEGTNERTGNAQKTSAMWVQQDQLSEIFTQYPYLDENDIENRKKRKLLCEKETQAEMKLKKNRVIRSGELIFDGKKLKALGYLYHSLKWFVGKIWQLRGRDSKVTGLINGKMDDGLLAKVNRRWSSYDDIPKTDRLDEEARLPLTGEMANRFDALLATFQQLAEQCLFTLRVELRCHTLHYIDMAMREGNYQLQEAASEPDPFVLMLNSDLVHFDECITSSLPIREHKFVFEGIDSLMEHVLISNATYIKSLNFSGVTKMKRNILALQQNLRNIVDTPNQVSFDRAQQYYELHRVGAANMLKLIREKGAVFSFEEYKTMLEIIYGIESEQQKHSSAARHESPSQSRRMFNEHLIELNELMLDFLIRDANVDGTVHKFNRIEPSLESEWPHGEYSQTIKEL</sequence>
<organism evidence="8 9">
    <name type="scientific">Ambispora leptoticha</name>
    <dbReference type="NCBI Taxonomy" id="144679"/>
    <lineage>
        <taxon>Eukaryota</taxon>
        <taxon>Fungi</taxon>
        <taxon>Fungi incertae sedis</taxon>
        <taxon>Mucoromycota</taxon>
        <taxon>Glomeromycotina</taxon>
        <taxon>Glomeromycetes</taxon>
        <taxon>Archaeosporales</taxon>
        <taxon>Ambisporaceae</taxon>
        <taxon>Ambispora</taxon>
    </lineage>
</organism>
<keyword evidence="1 4" id="KW-0813">Transport</keyword>
<comment type="caution">
    <text evidence="8">The sequence shown here is derived from an EMBL/GenBank/DDBJ whole genome shotgun (WGS) entry which is preliminary data.</text>
</comment>
<feature type="domain" description="Exocyst complex component Sec8 middle helical bundle" evidence="7">
    <location>
        <begin position="270"/>
        <end position="536"/>
    </location>
</feature>
<dbReference type="EMBL" id="CAJVPS010000648">
    <property type="protein sequence ID" value="CAG8500956.1"/>
    <property type="molecule type" value="Genomic_DNA"/>
</dbReference>
<comment type="similarity">
    <text evidence="4">Belongs to the SEC8 family.</text>
</comment>
<dbReference type="InterPro" id="IPR007191">
    <property type="entry name" value="Sec8_exocyst_N"/>
</dbReference>
<evidence type="ECO:0000259" key="7">
    <source>
        <dbReference type="Pfam" id="PF20652"/>
    </source>
</evidence>
<dbReference type="InterPro" id="IPR039682">
    <property type="entry name" value="Sec8/EXOC4"/>
</dbReference>
<evidence type="ECO:0000256" key="2">
    <source>
        <dbReference type="ARBA" id="ARBA00022483"/>
    </source>
</evidence>
<evidence type="ECO:0000259" key="6">
    <source>
        <dbReference type="Pfam" id="PF04048"/>
    </source>
</evidence>
<dbReference type="PANTHER" id="PTHR14146:SF0">
    <property type="entry name" value="EXOCYST COMPLEX COMPONENT 4"/>
    <property type="match status" value="1"/>
</dbReference>
<proteinExistence type="inferred from homology"/>
<dbReference type="GO" id="GO:0090522">
    <property type="term" value="P:vesicle tethering involved in exocytosis"/>
    <property type="evidence" value="ECO:0007669"/>
    <property type="project" value="UniProtKB-UniRule"/>
</dbReference>
<evidence type="ECO:0000256" key="4">
    <source>
        <dbReference type="RuleBase" id="RU367079"/>
    </source>
</evidence>
<dbReference type="GO" id="GO:0006904">
    <property type="term" value="P:vesicle docking involved in exocytosis"/>
    <property type="evidence" value="ECO:0007669"/>
    <property type="project" value="InterPro"/>
</dbReference>
<keyword evidence="2 4" id="KW-0268">Exocytosis</keyword>
<dbReference type="GO" id="GO:0006612">
    <property type="term" value="P:protein targeting to membrane"/>
    <property type="evidence" value="ECO:0007669"/>
    <property type="project" value="UniProtKB-UniRule"/>
</dbReference>
<protein>
    <recommendedName>
        <fullName evidence="4">Exocyst complex component Sec8</fullName>
    </recommendedName>
</protein>
<name>A0A9N9F119_9GLOM</name>
<evidence type="ECO:0000313" key="9">
    <source>
        <dbReference type="Proteomes" id="UP000789508"/>
    </source>
</evidence>
<dbReference type="InterPro" id="IPR048630">
    <property type="entry name" value="Sec8_M"/>
</dbReference>
<evidence type="ECO:0000256" key="5">
    <source>
        <dbReference type="SAM" id="MobiDB-lite"/>
    </source>
</evidence>
<reference evidence="8" key="1">
    <citation type="submission" date="2021-06" db="EMBL/GenBank/DDBJ databases">
        <authorList>
            <person name="Kallberg Y."/>
            <person name="Tangrot J."/>
            <person name="Rosling A."/>
        </authorList>
    </citation>
    <scope>NUCLEOTIDE SEQUENCE</scope>
    <source>
        <strain evidence="8">FL130A</strain>
    </source>
</reference>
<comment type="function">
    <text evidence="4">Component of the exocyst complex involved in the docking of exocytic vesicles with fusion sites on the plasma membrane.</text>
</comment>
<keyword evidence="9" id="KW-1185">Reference proteome</keyword>
<evidence type="ECO:0000256" key="1">
    <source>
        <dbReference type="ARBA" id="ARBA00022448"/>
    </source>
</evidence>
<dbReference type="Proteomes" id="UP000789508">
    <property type="component" value="Unassembled WGS sequence"/>
</dbReference>
<dbReference type="GO" id="GO:0015031">
    <property type="term" value="P:protein transport"/>
    <property type="evidence" value="ECO:0007669"/>
    <property type="project" value="UniProtKB-KW"/>
</dbReference>
<accession>A0A9N9F119</accession>
<feature type="domain" description="Exocyst complex component Sec8 N-terminal" evidence="6">
    <location>
        <begin position="31"/>
        <end position="158"/>
    </location>
</feature>
<keyword evidence="3 4" id="KW-0653">Protein transport</keyword>
<evidence type="ECO:0000313" key="8">
    <source>
        <dbReference type="EMBL" id="CAG8500956.1"/>
    </source>
</evidence>
<dbReference type="AlphaFoldDB" id="A0A9N9F119"/>
<dbReference type="PANTHER" id="PTHR14146">
    <property type="entry name" value="EXOCYST COMPLEX COMPONENT 4"/>
    <property type="match status" value="1"/>
</dbReference>
<feature type="region of interest" description="Disordered" evidence="5">
    <location>
        <begin position="240"/>
        <end position="270"/>
    </location>
</feature>
<dbReference type="OrthoDB" id="272977at2759"/>
<dbReference type="GO" id="GO:0006893">
    <property type="term" value="P:Golgi to plasma membrane transport"/>
    <property type="evidence" value="ECO:0007669"/>
    <property type="project" value="TreeGrafter"/>
</dbReference>
<dbReference type="Pfam" id="PF04048">
    <property type="entry name" value="Sec8_N"/>
    <property type="match status" value="1"/>
</dbReference>
<gene>
    <name evidence="8" type="ORF">ALEPTO_LOCUS3480</name>
</gene>
<dbReference type="Pfam" id="PF20652">
    <property type="entry name" value="Sec8_C"/>
    <property type="match status" value="1"/>
</dbReference>